<reference evidence="1 2" key="1">
    <citation type="submission" date="2024-09" db="EMBL/GenBank/DDBJ databases">
        <authorList>
            <person name="Sun Q."/>
            <person name="Mori K."/>
        </authorList>
    </citation>
    <scope>NUCLEOTIDE SEQUENCE [LARGE SCALE GENOMIC DNA]</scope>
    <source>
        <strain evidence="1 2">JCM 9767</strain>
    </source>
</reference>
<organism evidence="1 2">
    <name type="scientific">Streptomyces heliomycini</name>
    <dbReference type="NCBI Taxonomy" id="284032"/>
    <lineage>
        <taxon>Bacteria</taxon>
        <taxon>Bacillati</taxon>
        <taxon>Actinomycetota</taxon>
        <taxon>Actinomycetes</taxon>
        <taxon>Kitasatosporales</taxon>
        <taxon>Streptomycetaceae</taxon>
        <taxon>Streptomyces</taxon>
    </lineage>
</organism>
<name>A0ABV5L926_9ACTN</name>
<dbReference type="EMBL" id="JBHMDI010000031">
    <property type="protein sequence ID" value="MFB9348648.1"/>
    <property type="molecule type" value="Genomic_DNA"/>
</dbReference>
<gene>
    <name evidence="1" type="ORF">ACFFUA_14445</name>
</gene>
<protein>
    <submittedName>
        <fullName evidence="1">Uncharacterized protein</fullName>
    </submittedName>
</protein>
<evidence type="ECO:0000313" key="1">
    <source>
        <dbReference type="EMBL" id="MFB9348648.1"/>
    </source>
</evidence>
<sequence length="121" mass="12858">MIPSEGDAVPPHAPEEGGLAVMGVGRVAGMAAMDPLVPALAGLVVDAVRFLESCDDDEVDPDSAVKMMEGVGGELLRLPLDQRDRLLRVLADLAEAEQDPVRREFLASFPFACGLAEEQED</sequence>
<accession>A0ABV5L926</accession>
<evidence type="ECO:0000313" key="2">
    <source>
        <dbReference type="Proteomes" id="UP001589753"/>
    </source>
</evidence>
<keyword evidence="2" id="KW-1185">Reference proteome</keyword>
<dbReference type="RefSeq" id="WP_380955781.1">
    <property type="nucleotide sequence ID" value="NZ_JBHMDI010000031.1"/>
</dbReference>
<comment type="caution">
    <text evidence="1">The sequence shown here is derived from an EMBL/GenBank/DDBJ whole genome shotgun (WGS) entry which is preliminary data.</text>
</comment>
<dbReference type="Proteomes" id="UP001589753">
    <property type="component" value="Unassembled WGS sequence"/>
</dbReference>
<proteinExistence type="predicted"/>